<dbReference type="RefSeq" id="WP_129341239.1">
    <property type="nucleotide sequence ID" value="NZ_JACIDD010000001.1"/>
</dbReference>
<comment type="caution">
    <text evidence="1">The sequence shown here is derived from an EMBL/GenBank/DDBJ whole genome shotgun (WGS) entry which is preliminary data.</text>
</comment>
<evidence type="ECO:0000313" key="2">
    <source>
        <dbReference type="Proteomes" id="UP000292347"/>
    </source>
</evidence>
<gene>
    <name evidence="1" type="ORF">EO081_07585</name>
</gene>
<sequence length="147" mass="16516">MSDTPTIECPDTRQAIEDLRGAVTELRCRSARLSQMDERQRGYQQERRAIGDLNARIRMRAEKLALTPETLLQLVLDDLNAKARRGRPTPTRVTPLTLKDDIARSLQRIEDARAAKQAAMAEEKAALEHHVTMIQRAKAYGLQGLAA</sequence>
<keyword evidence="2" id="KW-1185">Reference proteome</keyword>
<accession>A0A4Q2J1B1</accession>
<name>A0A4Q2J1B1_9SPHN</name>
<dbReference type="AlphaFoldDB" id="A0A4Q2J1B1"/>
<dbReference type="Proteomes" id="UP000292347">
    <property type="component" value="Unassembled WGS sequence"/>
</dbReference>
<proteinExistence type="predicted"/>
<evidence type="ECO:0000313" key="1">
    <source>
        <dbReference type="EMBL" id="RXZ35470.1"/>
    </source>
</evidence>
<organism evidence="1 2">
    <name type="scientific">Sphingomonas desiccabilis</name>
    <dbReference type="NCBI Taxonomy" id="429134"/>
    <lineage>
        <taxon>Bacteria</taxon>
        <taxon>Pseudomonadati</taxon>
        <taxon>Pseudomonadota</taxon>
        <taxon>Alphaproteobacteria</taxon>
        <taxon>Sphingomonadales</taxon>
        <taxon>Sphingomonadaceae</taxon>
        <taxon>Sphingomonas</taxon>
    </lineage>
</organism>
<reference evidence="1 2" key="1">
    <citation type="submission" date="2019-01" db="EMBL/GenBank/DDBJ databases">
        <title>Sphingomonas mucosissima sp. nov. and Sphingomonas desiccabilis sp. nov., from biological soil crusts in the Colorado Plateau, USA.</title>
        <authorList>
            <person name="Zhu D."/>
        </authorList>
    </citation>
    <scope>NUCLEOTIDE SEQUENCE [LARGE SCALE GENOMIC DNA]</scope>
    <source>
        <strain evidence="1 2">CP1D</strain>
    </source>
</reference>
<dbReference type="EMBL" id="SDPT01000001">
    <property type="protein sequence ID" value="RXZ35470.1"/>
    <property type="molecule type" value="Genomic_DNA"/>
</dbReference>
<protein>
    <submittedName>
        <fullName evidence="1">Uncharacterized protein</fullName>
    </submittedName>
</protein>